<proteinExistence type="predicted"/>
<dbReference type="InterPro" id="IPR041662">
    <property type="entry name" value="SusD-like_2"/>
</dbReference>
<keyword evidence="1" id="KW-0732">Signal</keyword>
<name>A0A4R5F9H3_9FLAO</name>
<evidence type="ECO:0000313" key="2">
    <source>
        <dbReference type="EMBL" id="TDE44894.1"/>
    </source>
</evidence>
<accession>A0A4R5F9H3</accession>
<dbReference type="Pfam" id="PF12771">
    <property type="entry name" value="SusD-like_2"/>
    <property type="match status" value="1"/>
</dbReference>
<reference evidence="2 3" key="1">
    <citation type="submission" date="2019-03" db="EMBL/GenBank/DDBJ databases">
        <title>Novel species of Flavobacterium.</title>
        <authorList>
            <person name="Liu Q."/>
            <person name="Xin Y.-H."/>
        </authorList>
    </citation>
    <scope>NUCLEOTIDE SEQUENCE [LARGE SCALE GENOMIC DNA]</scope>
    <source>
        <strain evidence="2 3">LB3P52</strain>
    </source>
</reference>
<keyword evidence="3" id="KW-1185">Reference proteome</keyword>
<gene>
    <name evidence="2" type="ORF">E0I26_07070</name>
</gene>
<keyword evidence="2" id="KW-0449">Lipoprotein</keyword>
<dbReference type="Gene3D" id="1.25.40.390">
    <property type="match status" value="1"/>
</dbReference>
<dbReference type="InterPro" id="IPR011990">
    <property type="entry name" value="TPR-like_helical_dom_sf"/>
</dbReference>
<protein>
    <submittedName>
        <fullName evidence="2">SusD/RagB family nutrient-binding outer membrane lipoprotein</fullName>
    </submittedName>
</protein>
<dbReference type="Proteomes" id="UP000294814">
    <property type="component" value="Unassembled WGS sequence"/>
</dbReference>
<dbReference type="OrthoDB" id="725917at2"/>
<sequence>MKTLNIYKSILILALIFLVSSCTNFDEITDDPNRATSVPPSMLLSEVLRVMNNVGEEGPWSEAQRDNQFWAISFDYYGDQDYNWGSAPFRYTTLSNVEAMEKEAANLDTKNKYGALAKFFKAYFLDYMSKRVGDIPMSEALKANTAEKITQPKYDSQKAVYVEILSLLEAANTQITLAQTEVGTGNVEGDFLHEGDLSKWQKTINAFRLRVLIGLSKKTTELDVVSQFNQVVSNPSKYPLMVGMDDNLACNFSDENGNNYELNPSNYGFNRNRNIMGGTYLDILKLNNDPRIYIVADPAKFYYNAADPLNLNAYIAANTGDDQGAMQVASDEGKLSYPSEKRYYSTYKGEDYILIGYAEQQFVIAEAINRGWVTGDAAAYYNQGITASMQFYSVSNADVATFLASLNMVYKGNNTAGLEQILSQKYVAFFQNSERESYFNYRRTGIPAFNVGPANNNGGKIPMRWKYPQAEFETNKTNVNTALTSQYGGSDDINAKMWLLK</sequence>
<dbReference type="PROSITE" id="PS51257">
    <property type="entry name" value="PROKAR_LIPOPROTEIN"/>
    <property type="match status" value="1"/>
</dbReference>
<organism evidence="2 3">
    <name type="scientific">Flavobacterium rhamnosiphilum</name>
    <dbReference type="NCBI Taxonomy" id="2541724"/>
    <lineage>
        <taxon>Bacteria</taxon>
        <taxon>Pseudomonadati</taxon>
        <taxon>Bacteroidota</taxon>
        <taxon>Flavobacteriia</taxon>
        <taxon>Flavobacteriales</taxon>
        <taxon>Flavobacteriaceae</taxon>
        <taxon>Flavobacterium</taxon>
    </lineage>
</organism>
<dbReference type="SUPFAM" id="SSF48452">
    <property type="entry name" value="TPR-like"/>
    <property type="match status" value="1"/>
</dbReference>
<feature type="signal peptide" evidence="1">
    <location>
        <begin position="1"/>
        <end position="25"/>
    </location>
</feature>
<evidence type="ECO:0000256" key="1">
    <source>
        <dbReference type="SAM" id="SignalP"/>
    </source>
</evidence>
<dbReference type="RefSeq" id="WP_131915791.1">
    <property type="nucleotide sequence ID" value="NZ_SMLG01000004.1"/>
</dbReference>
<dbReference type="EMBL" id="SMLG01000004">
    <property type="protein sequence ID" value="TDE44894.1"/>
    <property type="molecule type" value="Genomic_DNA"/>
</dbReference>
<dbReference type="AlphaFoldDB" id="A0A4R5F9H3"/>
<evidence type="ECO:0000313" key="3">
    <source>
        <dbReference type="Proteomes" id="UP000294814"/>
    </source>
</evidence>
<feature type="chain" id="PRO_5020687339" evidence="1">
    <location>
        <begin position="26"/>
        <end position="501"/>
    </location>
</feature>
<comment type="caution">
    <text evidence="2">The sequence shown here is derived from an EMBL/GenBank/DDBJ whole genome shotgun (WGS) entry which is preliminary data.</text>
</comment>